<keyword evidence="2" id="KW-1185">Reference proteome</keyword>
<evidence type="ECO:0000313" key="1">
    <source>
        <dbReference type="EMBL" id="KAJ3495379.1"/>
    </source>
</evidence>
<dbReference type="EMBL" id="JANAKD010000288">
    <property type="protein sequence ID" value="KAJ3495379.1"/>
    <property type="molecule type" value="Genomic_DNA"/>
</dbReference>
<name>A0ACC1QZB2_9HYPO</name>
<sequence>MLVRVWAKVNVKRWGSDDWFVTAAYLVSTMDVGASFWAAQHGYGLTLSRVPQAVQGQIAKALFAQQQFYIVAMALCKISAALFLIRLSTSKSHTRPGFAVVALTLIWGVASMFVVGLRGKLDSPWATMDGSWDMHVRWIAVEIIGIIIELLIFAIAFLLVRGIQISWAKRSVILAAFAVRLILIPIMIARLYYLAPEFNSDPTLTNIVPHITTEIALHFSVISASITSLRPFLRTFHLDYTIGSSGNSKYAARSGNHSGTRSRNQSRPRSYVRLQSVGKGGTGKQNSKATVSKSRQDSWEMPAAAYTTSTNDVERQQPEQFGRAGSQDHLVPNGAESGLVIQKTVDWSIQYEDNKKKAE</sequence>
<evidence type="ECO:0000313" key="2">
    <source>
        <dbReference type="Proteomes" id="UP001148737"/>
    </source>
</evidence>
<accession>A0ACC1QZB2</accession>
<proteinExistence type="predicted"/>
<gene>
    <name evidence="1" type="ORF">NLG97_g3437</name>
</gene>
<dbReference type="Proteomes" id="UP001148737">
    <property type="component" value="Unassembled WGS sequence"/>
</dbReference>
<comment type="caution">
    <text evidence="1">The sequence shown here is derived from an EMBL/GenBank/DDBJ whole genome shotgun (WGS) entry which is preliminary data.</text>
</comment>
<organism evidence="1 2">
    <name type="scientific">Lecanicillium saksenae</name>
    <dbReference type="NCBI Taxonomy" id="468837"/>
    <lineage>
        <taxon>Eukaryota</taxon>
        <taxon>Fungi</taxon>
        <taxon>Dikarya</taxon>
        <taxon>Ascomycota</taxon>
        <taxon>Pezizomycotina</taxon>
        <taxon>Sordariomycetes</taxon>
        <taxon>Hypocreomycetidae</taxon>
        <taxon>Hypocreales</taxon>
        <taxon>Cordycipitaceae</taxon>
        <taxon>Lecanicillium</taxon>
    </lineage>
</organism>
<reference evidence="1" key="1">
    <citation type="submission" date="2022-07" db="EMBL/GenBank/DDBJ databases">
        <title>Genome Sequence of Lecanicillium saksenae.</title>
        <authorList>
            <person name="Buettner E."/>
        </authorList>
    </citation>
    <scope>NUCLEOTIDE SEQUENCE</scope>
    <source>
        <strain evidence="1">VT-O1</strain>
    </source>
</reference>
<protein>
    <submittedName>
        <fullName evidence="1">Uncharacterized protein</fullName>
    </submittedName>
</protein>